<keyword evidence="4" id="KW-1185">Reference proteome</keyword>
<gene>
    <name evidence="3" type="ORF">LOTGIDRAFT_97270</name>
</gene>
<proteinExistence type="inferred from homology"/>
<dbReference type="OrthoDB" id="265761at2759"/>
<dbReference type="AlphaFoldDB" id="V4B6V7"/>
<dbReference type="RefSeq" id="XP_009047492.1">
    <property type="nucleotide sequence ID" value="XM_009049244.1"/>
</dbReference>
<protein>
    <recommendedName>
        <fullName evidence="2">Protein THEM6</fullName>
    </recommendedName>
</protein>
<dbReference type="PANTHER" id="PTHR12475">
    <property type="match status" value="1"/>
</dbReference>
<sequence length="184" mass="21606">IFILFLFFDVYYFLRGLIVSVYSRFKSRISILEESVVPGICLTTDLDFNLHMNNGRYLREGDFGRFDFWVRSRYWQEVKKLGGSLTNGGNNIRYRKSLVFLDRYNIHTKVVYWDERSFYMEQKLIRTQDQFICSIALIKQVVLGATPADLVSKLDPNIVCPDPPKELLLWLEAAQISSEKLRKS</sequence>
<dbReference type="EMBL" id="KB200367">
    <property type="protein sequence ID" value="ESP01812.1"/>
    <property type="molecule type" value="Genomic_DNA"/>
</dbReference>
<evidence type="ECO:0000313" key="3">
    <source>
        <dbReference type="EMBL" id="ESP01812.1"/>
    </source>
</evidence>
<feature type="non-terminal residue" evidence="3">
    <location>
        <position position="1"/>
    </location>
</feature>
<dbReference type="HOGENOM" id="CLU_091107_0_0_1"/>
<dbReference type="InterPro" id="IPR029069">
    <property type="entry name" value="HotDog_dom_sf"/>
</dbReference>
<dbReference type="Proteomes" id="UP000030746">
    <property type="component" value="Unassembled WGS sequence"/>
</dbReference>
<evidence type="ECO:0000256" key="2">
    <source>
        <dbReference type="ARBA" id="ARBA00041112"/>
    </source>
</evidence>
<evidence type="ECO:0000313" key="4">
    <source>
        <dbReference type="Proteomes" id="UP000030746"/>
    </source>
</evidence>
<dbReference type="Gene3D" id="3.10.129.10">
    <property type="entry name" value="Hotdog Thioesterase"/>
    <property type="match status" value="1"/>
</dbReference>
<dbReference type="SUPFAM" id="SSF54637">
    <property type="entry name" value="Thioesterase/thiol ester dehydrase-isomerase"/>
    <property type="match status" value="1"/>
</dbReference>
<dbReference type="PANTHER" id="PTHR12475:SF4">
    <property type="entry name" value="PROTEIN THEM6"/>
    <property type="match status" value="1"/>
</dbReference>
<evidence type="ECO:0000256" key="1">
    <source>
        <dbReference type="ARBA" id="ARBA00038228"/>
    </source>
</evidence>
<name>V4B6V7_LOTGI</name>
<dbReference type="CDD" id="cd00586">
    <property type="entry name" value="4HBT"/>
    <property type="match status" value="1"/>
</dbReference>
<dbReference type="OMA" id="MEHRFLR"/>
<organism evidence="3 4">
    <name type="scientific">Lottia gigantea</name>
    <name type="common">Giant owl limpet</name>
    <dbReference type="NCBI Taxonomy" id="225164"/>
    <lineage>
        <taxon>Eukaryota</taxon>
        <taxon>Metazoa</taxon>
        <taxon>Spiralia</taxon>
        <taxon>Lophotrochozoa</taxon>
        <taxon>Mollusca</taxon>
        <taxon>Gastropoda</taxon>
        <taxon>Patellogastropoda</taxon>
        <taxon>Lottioidea</taxon>
        <taxon>Lottiidae</taxon>
        <taxon>Lottia</taxon>
    </lineage>
</organism>
<comment type="similarity">
    <text evidence="1">Belongs to the THEM6 family.</text>
</comment>
<dbReference type="Pfam" id="PF13279">
    <property type="entry name" value="4HBT_2"/>
    <property type="match status" value="1"/>
</dbReference>
<feature type="non-terminal residue" evidence="3">
    <location>
        <position position="184"/>
    </location>
</feature>
<dbReference type="KEGG" id="lgi:LOTGIDRAFT_97270"/>
<reference evidence="3 4" key="1">
    <citation type="journal article" date="2013" name="Nature">
        <title>Insights into bilaterian evolution from three spiralian genomes.</title>
        <authorList>
            <person name="Simakov O."/>
            <person name="Marletaz F."/>
            <person name="Cho S.J."/>
            <person name="Edsinger-Gonzales E."/>
            <person name="Havlak P."/>
            <person name="Hellsten U."/>
            <person name="Kuo D.H."/>
            <person name="Larsson T."/>
            <person name="Lv J."/>
            <person name="Arendt D."/>
            <person name="Savage R."/>
            <person name="Osoegawa K."/>
            <person name="de Jong P."/>
            <person name="Grimwood J."/>
            <person name="Chapman J.A."/>
            <person name="Shapiro H."/>
            <person name="Aerts A."/>
            <person name="Otillar R.P."/>
            <person name="Terry A.Y."/>
            <person name="Boore J.L."/>
            <person name="Grigoriev I.V."/>
            <person name="Lindberg D.R."/>
            <person name="Seaver E.C."/>
            <person name="Weisblat D.A."/>
            <person name="Putnam N.H."/>
            <person name="Rokhsar D.S."/>
        </authorList>
    </citation>
    <scope>NUCLEOTIDE SEQUENCE [LARGE SCALE GENOMIC DNA]</scope>
</reference>
<dbReference type="CTD" id="20253150"/>
<dbReference type="GeneID" id="20253150"/>
<dbReference type="InterPro" id="IPR051490">
    <property type="entry name" value="THEM6_lcsJ_thioesterase"/>
</dbReference>
<accession>V4B6V7</accession>